<keyword evidence="4" id="KW-1185">Reference proteome</keyword>
<dbReference type="PROSITE" id="PS51375">
    <property type="entry name" value="PPR"/>
    <property type="match status" value="5"/>
</dbReference>
<reference evidence="3" key="1">
    <citation type="submission" date="2020-05" db="EMBL/GenBank/DDBJ databases">
        <title>Phylogenomic resolution of chytrid fungi.</title>
        <authorList>
            <person name="Stajich J.E."/>
            <person name="Amses K."/>
            <person name="Simmons R."/>
            <person name="Seto K."/>
            <person name="Myers J."/>
            <person name="Bonds A."/>
            <person name="Quandt C.A."/>
            <person name="Barry K."/>
            <person name="Liu P."/>
            <person name="Grigoriev I."/>
            <person name="Longcore J.E."/>
            <person name="James T.Y."/>
        </authorList>
    </citation>
    <scope>NUCLEOTIDE SEQUENCE</scope>
    <source>
        <strain evidence="3">JEL0513</strain>
    </source>
</reference>
<dbReference type="SUPFAM" id="SSF81901">
    <property type="entry name" value="HCP-like"/>
    <property type="match status" value="1"/>
</dbReference>
<name>A0AAD5XAC0_9FUNG</name>
<feature type="region of interest" description="Disordered" evidence="2">
    <location>
        <begin position="569"/>
        <end position="597"/>
    </location>
</feature>
<dbReference type="AlphaFoldDB" id="A0AAD5XAC0"/>
<dbReference type="InterPro" id="IPR002885">
    <property type="entry name" value="PPR_rpt"/>
</dbReference>
<evidence type="ECO:0000256" key="1">
    <source>
        <dbReference type="PROSITE-ProRule" id="PRU00708"/>
    </source>
</evidence>
<organism evidence="3 4">
    <name type="scientific">Physocladia obscura</name>
    <dbReference type="NCBI Taxonomy" id="109957"/>
    <lineage>
        <taxon>Eukaryota</taxon>
        <taxon>Fungi</taxon>
        <taxon>Fungi incertae sedis</taxon>
        <taxon>Chytridiomycota</taxon>
        <taxon>Chytridiomycota incertae sedis</taxon>
        <taxon>Chytridiomycetes</taxon>
        <taxon>Chytridiales</taxon>
        <taxon>Chytriomycetaceae</taxon>
        <taxon>Physocladia</taxon>
    </lineage>
</organism>
<dbReference type="Pfam" id="PF12854">
    <property type="entry name" value="PPR_1"/>
    <property type="match status" value="1"/>
</dbReference>
<comment type="caution">
    <text evidence="3">The sequence shown here is derived from an EMBL/GenBank/DDBJ whole genome shotgun (WGS) entry which is preliminary data.</text>
</comment>
<dbReference type="InterPro" id="IPR011990">
    <property type="entry name" value="TPR-like_helical_dom_sf"/>
</dbReference>
<dbReference type="PANTHER" id="PTHR47938:SF35">
    <property type="entry name" value="PENTATRICOPEPTIDE REPEAT-CONTAINING PROTEIN 4, MITOCHONDRIAL-RELATED"/>
    <property type="match status" value="1"/>
</dbReference>
<accession>A0AAD5XAC0</accession>
<feature type="repeat" description="PPR" evidence="1">
    <location>
        <begin position="408"/>
        <end position="442"/>
    </location>
</feature>
<evidence type="ECO:0000256" key="2">
    <source>
        <dbReference type="SAM" id="MobiDB-lite"/>
    </source>
</evidence>
<dbReference type="PANTHER" id="PTHR47938">
    <property type="entry name" value="RESPIRATORY COMPLEX I CHAPERONE (CIA84), PUTATIVE (AFU_ORTHOLOGUE AFUA_2G06020)-RELATED"/>
    <property type="match status" value="1"/>
</dbReference>
<feature type="repeat" description="PPR" evidence="1">
    <location>
        <begin position="443"/>
        <end position="477"/>
    </location>
</feature>
<feature type="compositionally biased region" description="Basic residues" evidence="2">
    <location>
        <begin position="1"/>
        <end position="11"/>
    </location>
</feature>
<feature type="compositionally biased region" description="Polar residues" evidence="2">
    <location>
        <begin position="14"/>
        <end position="24"/>
    </location>
</feature>
<dbReference type="Gene3D" id="1.25.40.10">
    <property type="entry name" value="Tetratricopeptide repeat domain"/>
    <property type="match status" value="4"/>
</dbReference>
<feature type="repeat" description="PPR" evidence="1">
    <location>
        <begin position="373"/>
        <end position="407"/>
    </location>
</feature>
<feature type="region of interest" description="Disordered" evidence="2">
    <location>
        <begin position="1"/>
        <end position="24"/>
    </location>
</feature>
<dbReference type="Pfam" id="PF13812">
    <property type="entry name" value="PPR_3"/>
    <property type="match status" value="2"/>
</dbReference>
<dbReference type="NCBIfam" id="TIGR00756">
    <property type="entry name" value="PPR"/>
    <property type="match status" value="7"/>
</dbReference>
<dbReference type="Pfam" id="PF01535">
    <property type="entry name" value="PPR"/>
    <property type="match status" value="2"/>
</dbReference>
<evidence type="ECO:0000313" key="4">
    <source>
        <dbReference type="Proteomes" id="UP001211907"/>
    </source>
</evidence>
<feature type="compositionally biased region" description="Gly residues" evidence="2">
    <location>
        <begin position="573"/>
        <end position="584"/>
    </location>
</feature>
<dbReference type="EMBL" id="JADGJH010001932">
    <property type="protein sequence ID" value="KAJ3106865.1"/>
    <property type="molecule type" value="Genomic_DNA"/>
</dbReference>
<proteinExistence type="predicted"/>
<dbReference type="GO" id="GO:0003729">
    <property type="term" value="F:mRNA binding"/>
    <property type="evidence" value="ECO:0007669"/>
    <property type="project" value="TreeGrafter"/>
</dbReference>
<evidence type="ECO:0000313" key="3">
    <source>
        <dbReference type="EMBL" id="KAJ3106865.1"/>
    </source>
</evidence>
<protein>
    <recommendedName>
        <fullName evidence="5">Pentatricopeptide repeat-containing protein</fullName>
    </recommendedName>
</protein>
<feature type="repeat" description="PPR" evidence="1">
    <location>
        <begin position="228"/>
        <end position="262"/>
    </location>
</feature>
<evidence type="ECO:0008006" key="5">
    <source>
        <dbReference type="Google" id="ProtNLM"/>
    </source>
</evidence>
<dbReference type="Proteomes" id="UP001211907">
    <property type="component" value="Unassembled WGS sequence"/>
</dbReference>
<sequence length="687" mass="76918">MSGKPKKKKRDIRNSNVKSDSNIGGTYSRVKLKEMAAASKSSNEQLLSFVRTRRFDKAQALLKIIGQDDVVTSKTINAKVQLLILKGQLDEAFNELQNGFTQSDFKPDRNSFEWLIVSYLSQWRPKRPVGEIVYLENAFETNSETRNSEQLPFDYSKNEILFQNILANDSASNNSSSISKNHIDSSQQQPQQQQPQHQHLTVEELELLAIKQTVKIFELMISFGISPSVTIFDVFMRSHFRRGDFGRVLQLFETMKKEKITPDRRIYTIVIETLAIGYKDIQAAEKIINEMITVAGFELDIYICTVLMNAYLQINDFESSKYMFSKIASSPNMSLSLLTYGTLVNTLCRAGDVSEAHQIVKYEIPRIFKCSGNLVMYNTLINGYGLKGDITGATQVFLDMQRIGIHPAITTFNTLIGAHIKHGDYRGAKQWFDSAIHSGHKPTLVTYNSMINMYLKSNDVDAAQAMYKQLLDARLVPDNATLTPMVEYFSHVGDWEAVVRVIETSRAVAAIEGAGFSGKGRGRVRYAEIAPHNVVIEQMRRNGNFAGVLRRFLEITNAGSGTAAAATSAAGASGAGGDSDGDGGNFQQRPEQPGNISPDVRTYDILIRALGSMKDLDGARYWFDDAMQRNVVDGRVFNTMMSVYLNCNLPHEVKLIYEMMGEKNLEPDPISVTLLFKATEGYSNRTK</sequence>
<feature type="region of interest" description="Disordered" evidence="2">
    <location>
        <begin position="172"/>
        <end position="197"/>
    </location>
</feature>
<gene>
    <name evidence="3" type="ORF">HK100_003671</name>
</gene>
<feature type="repeat" description="PPR" evidence="1">
    <location>
        <begin position="633"/>
        <end position="667"/>
    </location>
</feature>